<protein>
    <submittedName>
        <fullName evidence="1">Uncharacterized protein</fullName>
    </submittedName>
</protein>
<organism evidence="1 2">
    <name type="scientific">Frankia alni (strain DSM 45986 / CECT 9034 / ACN14a)</name>
    <dbReference type="NCBI Taxonomy" id="326424"/>
    <lineage>
        <taxon>Bacteria</taxon>
        <taxon>Bacillati</taxon>
        <taxon>Actinomycetota</taxon>
        <taxon>Actinomycetes</taxon>
        <taxon>Frankiales</taxon>
        <taxon>Frankiaceae</taxon>
        <taxon>Frankia</taxon>
    </lineage>
</organism>
<sequence>MVRQSGRMLLWGATLSPLHVLLEVSMRQLADPPIRVRARSARPESEAGAS</sequence>
<evidence type="ECO:0000313" key="2">
    <source>
        <dbReference type="Proteomes" id="UP000000657"/>
    </source>
</evidence>
<dbReference type="EMBL" id="CT573213">
    <property type="protein sequence ID" value="CAL29847.1"/>
    <property type="molecule type" value="Genomic_DNA"/>
</dbReference>
<name>Q0RAJ9_FRAAA</name>
<accession>Q0RAJ9</accession>
<dbReference type="AlphaFoldDB" id="Q0RAJ9"/>
<evidence type="ECO:0000313" key="1">
    <source>
        <dbReference type="EMBL" id="CAL29847.1"/>
    </source>
</evidence>
<reference evidence="1 2" key="1">
    <citation type="journal article" date="2007" name="Genome Res.">
        <title>Genome characteristics of facultatively symbiotic Frankia sp. strains reflect host range and host plant biogeography.</title>
        <authorList>
            <person name="Normand P."/>
            <person name="Lapierre P."/>
            <person name="Tisa L.S."/>
            <person name="Gogarten J.P."/>
            <person name="Alloisio N."/>
            <person name="Bagnarol E."/>
            <person name="Bassi C.A."/>
            <person name="Berry A.M."/>
            <person name="Bickhart D.M."/>
            <person name="Choisne N."/>
            <person name="Couloux A."/>
            <person name="Cournoyer B."/>
            <person name="Cruveiller S."/>
            <person name="Daubin V."/>
            <person name="Demange N."/>
            <person name="Francino M.P."/>
            <person name="Goltsman E."/>
            <person name="Huang Y."/>
            <person name="Kopp O.R."/>
            <person name="Labarre L."/>
            <person name="Lapidus A."/>
            <person name="Lavire C."/>
            <person name="Marechal J."/>
            <person name="Martinez M."/>
            <person name="Mastronunzio J.E."/>
            <person name="Mullin B.C."/>
            <person name="Niemann J."/>
            <person name="Pujic P."/>
            <person name="Rawnsley T."/>
            <person name="Rouy Z."/>
            <person name="Schenowitz C."/>
            <person name="Sellstedt A."/>
            <person name="Tavares F."/>
            <person name="Tomkins J.P."/>
            <person name="Vallenet D."/>
            <person name="Valverde C."/>
            <person name="Wall L.G."/>
            <person name="Wang Y."/>
            <person name="Medigue C."/>
            <person name="Benson D.R."/>
        </authorList>
    </citation>
    <scope>NUCLEOTIDE SEQUENCE [LARGE SCALE GENOMIC DNA]</scope>
    <source>
        <strain evidence="2">DSM 45986 / CECT 9034 / ACN14a</strain>
    </source>
</reference>
<gene>
    <name evidence="1" type="ordered locus">FRAAL6231</name>
</gene>
<dbReference type="HOGENOM" id="CLU_3118117_0_0_11"/>
<proteinExistence type="predicted"/>
<keyword evidence="2" id="KW-1185">Reference proteome</keyword>
<dbReference type="Proteomes" id="UP000000657">
    <property type="component" value="Chromosome"/>
</dbReference>